<keyword evidence="2" id="KW-0540">Nuclease</keyword>
<feature type="domain" description="Exonuclease" evidence="1">
    <location>
        <begin position="13"/>
        <end position="177"/>
    </location>
</feature>
<dbReference type="CDD" id="cd06130">
    <property type="entry name" value="DNA_pol_III_epsilon_like"/>
    <property type="match status" value="1"/>
</dbReference>
<dbReference type="PANTHER" id="PTHR30231:SF42">
    <property type="entry name" value="EXONUCLEASE"/>
    <property type="match status" value="1"/>
</dbReference>
<dbReference type="SMART" id="SM00479">
    <property type="entry name" value="EXOIII"/>
    <property type="match status" value="1"/>
</dbReference>
<dbReference type="InterPro" id="IPR036397">
    <property type="entry name" value="RNaseH_sf"/>
</dbReference>
<keyword evidence="2" id="KW-0378">Hydrolase</keyword>
<dbReference type="Gene3D" id="3.30.420.10">
    <property type="entry name" value="Ribonuclease H-like superfamily/Ribonuclease H"/>
    <property type="match status" value="1"/>
</dbReference>
<proteinExistence type="predicted"/>
<dbReference type="Pfam" id="PF00929">
    <property type="entry name" value="RNase_T"/>
    <property type="match status" value="1"/>
</dbReference>
<dbReference type="PANTHER" id="PTHR30231">
    <property type="entry name" value="DNA POLYMERASE III SUBUNIT EPSILON"/>
    <property type="match status" value="1"/>
</dbReference>
<accession>A0ABS3QNA2</accession>
<evidence type="ECO:0000313" key="3">
    <source>
        <dbReference type="Proteomes" id="UP000664369"/>
    </source>
</evidence>
<evidence type="ECO:0000313" key="2">
    <source>
        <dbReference type="EMBL" id="MBO2012749.1"/>
    </source>
</evidence>
<dbReference type="InterPro" id="IPR013520">
    <property type="entry name" value="Ribonucl_H"/>
</dbReference>
<dbReference type="SUPFAM" id="SSF53098">
    <property type="entry name" value="Ribonuclease H-like"/>
    <property type="match status" value="1"/>
</dbReference>
<comment type="caution">
    <text evidence="2">The sequence shown here is derived from an EMBL/GenBank/DDBJ whole genome shotgun (WGS) entry which is preliminary data.</text>
</comment>
<name>A0ABS3QNA2_9BACT</name>
<dbReference type="EMBL" id="JAGETZ010000020">
    <property type="protein sequence ID" value="MBO2012749.1"/>
    <property type="molecule type" value="Genomic_DNA"/>
</dbReference>
<reference evidence="2 3" key="1">
    <citation type="submission" date="2021-03" db="EMBL/GenBank/DDBJ databases">
        <authorList>
            <person name="Kim M.K."/>
        </authorList>
    </citation>
    <scope>NUCLEOTIDE SEQUENCE [LARGE SCALE GENOMIC DNA]</scope>
    <source>
        <strain evidence="2 3">BT442</strain>
    </source>
</reference>
<keyword evidence="3" id="KW-1185">Reference proteome</keyword>
<evidence type="ECO:0000259" key="1">
    <source>
        <dbReference type="SMART" id="SM00479"/>
    </source>
</evidence>
<sequence>MQAEITQALANLNFTAIDFETANERRESACAVGVVRVQGGQIVEEFYTLLRPRVLRVDWRNQQVHGIAEAELHDAPSMADAWPMLLPYLHRQPVVAHNSSFDVSVLEYTCRDFGVPIPTFHALCTVKMAKVCWPHFDRHKLDHVAGQFGIPLNHHDALSDARACAEIAVRAFRSGTALPLCFKQRELTAGLAARVAKAASIARRQIPSSAF</sequence>
<dbReference type="Proteomes" id="UP000664369">
    <property type="component" value="Unassembled WGS sequence"/>
</dbReference>
<keyword evidence="2" id="KW-0269">Exonuclease</keyword>
<dbReference type="InterPro" id="IPR012337">
    <property type="entry name" value="RNaseH-like_sf"/>
</dbReference>
<protein>
    <submittedName>
        <fullName evidence="2">3'-5' exonuclease</fullName>
    </submittedName>
</protein>
<dbReference type="RefSeq" id="WP_208178487.1">
    <property type="nucleotide sequence ID" value="NZ_JAGETZ010000020.1"/>
</dbReference>
<dbReference type="GO" id="GO:0004527">
    <property type="term" value="F:exonuclease activity"/>
    <property type="evidence" value="ECO:0007669"/>
    <property type="project" value="UniProtKB-KW"/>
</dbReference>
<gene>
    <name evidence="2" type="ORF">J4E00_27055</name>
</gene>
<organism evidence="2 3">
    <name type="scientific">Hymenobacter negativus</name>
    <dbReference type="NCBI Taxonomy" id="2795026"/>
    <lineage>
        <taxon>Bacteria</taxon>
        <taxon>Pseudomonadati</taxon>
        <taxon>Bacteroidota</taxon>
        <taxon>Cytophagia</taxon>
        <taxon>Cytophagales</taxon>
        <taxon>Hymenobacteraceae</taxon>
        <taxon>Hymenobacter</taxon>
    </lineage>
</organism>